<dbReference type="PANTHER" id="PTHR42879:SF2">
    <property type="entry name" value="3-OXOACYL-[ACYL-CARRIER-PROTEIN] REDUCTASE FABG"/>
    <property type="match status" value="1"/>
</dbReference>
<evidence type="ECO:0000256" key="2">
    <source>
        <dbReference type="ARBA" id="ARBA00012948"/>
    </source>
</evidence>
<dbReference type="Proteomes" id="UP000030672">
    <property type="component" value="Unassembled WGS sequence"/>
</dbReference>
<dbReference type="Gene3D" id="3.40.50.720">
    <property type="entry name" value="NAD(P)-binding Rossmann-like Domain"/>
    <property type="match status" value="1"/>
</dbReference>
<dbReference type="PRINTS" id="PR00081">
    <property type="entry name" value="GDHRDH"/>
</dbReference>
<dbReference type="InterPro" id="IPR002347">
    <property type="entry name" value="SDR_fam"/>
</dbReference>
<comment type="similarity">
    <text evidence="1">Belongs to the short-chain dehydrogenases/reductases (SDR) family.</text>
</comment>
<keyword evidence="5" id="KW-1185">Reference proteome</keyword>
<dbReference type="STRING" id="1043003.A0A074WBB4"/>
<dbReference type="GO" id="GO:0004316">
    <property type="term" value="F:3-oxoacyl-[acyl-carrier-protein] reductase (NADPH) activity"/>
    <property type="evidence" value="ECO:0007669"/>
    <property type="project" value="UniProtKB-EC"/>
</dbReference>
<evidence type="ECO:0000313" key="4">
    <source>
        <dbReference type="EMBL" id="KEQ59786.1"/>
    </source>
</evidence>
<dbReference type="CDD" id="cd05233">
    <property type="entry name" value="SDR_c"/>
    <property type="match status" value="1"/>
</dbReference>
<protein>
    <recommendedName>
        <fullName evidence="2">3-oxoacyl-[acyl-carrier-protein] reductase</fullName>
        <ecNumber evidence="2">1.1.1.100</ecNumber>
    </recommendedName>
</protein>
<dbReference type="InterPro" id="IPR050259">
    <property type="entry name" value="SDR"/>
</dbReference>
<proteinExistence type="inferred from homology"/>
<dbReference type="PRINTS" id="PR00080">
    <property type="entry name" value="SDRFAMILY"/>
</dbReference>
<dbReference type="InterPro" id="IPR036291">
    <property type="entry name" value="NAD(P)-bd_dom_sf"/>
</dbReference>
<evidence type="ECO:0000256" key="3">
    <source>
        <dbReference type="ARBA" id="ARBA00048508"/>
    </source>
</evidence>
<dbReference type="SUPFAM" id="SSF51735">
    <property type="entry name" value="NAD(P)-binding Rossmann-fold domains"/>
    <property type="match status" value="1"/>
</dbReference>
<comment type="catalytic activity">
    <reaction evidence="3">
        <text>a (3R)-hydroxyacyl-[ACP] + NADP(+) = a 3-oxoacyl-[ACP] + NADPH + H(+)</text>
        <dbReference type="Rhea" id="RHEA:17397"/>
        <dbReference type="Rhea" id="RHEA-COMP:9916"/>
        <dbReference type="Rhea" id="RHEA-COMP:9945"/>
        <dbReference type="ChEBI" id="CHEBI:15378"/>
        <dbReference type="ChEBI" id="CHEBI:57783"/>
        <dbReference type="ChEBI" id="CHEBI:58349"/>
        <dbReference type="ChEBI" id="CHEBI:78776"/>
        <dbReference type="ChEBI" id="CHEBI:78827"/>
        <dbReference type="EC" id="1.1.1.100"/>
    </reaction>
</comment>
<evidence type="ECO:0000256" key="1">
    <source>
        <dbReference type="ARBA" id="ARBA00006484"/>
    </source>
</evidence>
<evidence type="ECO:0000313" key="5">
    <source>
        <dbReference type="Proteomes" id="UP000030672"/>
    </source>
</evidence>
<dbReference type="EC" id="1.1.1.100" evidence="2"/>
<dbReference type="HOGENOM" id="CLU_010194_1_3_1"/>
<organism evidence="4 5">
    <name type="scientific">Aureobasidium melanogenum (strain CBS 110374)</name>
    <name type="common">Aureobasidium pullulans var. melanogenum</name>
    <dbReference type="NCBI Taxonomy" id="1043003"/>
    <lineage>
        <taxon>Eukaryota</taxon>
        <taxon>Fungi</taxon>
        <taxon>Dikarya</taxon>
        <taxon>Ascomycota</taxon>
        <taxon>Pezizomycotina</taxon>
        <taxon>Dothideomycetes</taxon>
        <taxon>Dothideomycetidae</taxon>
        <taxon>Dothideales</taxon>
        <taxon>Saccotheciaceae</taxon>
        <taxon>Aureobasidium</taxon>
    </lineage>
</organism>
<name>A0A074WBB4_AURM1</name>
<dbReference type="GeneID" id="63916329"/>
<sequence length="284" mass="30170">MSEIQAPRLREQDLAGKVAVVTGATRGIGRAIALQLASRGCSVLGTCSGPDSLILIDSLAHTVSHLYSEHASPPEVTGIVANIKDADCAQKIVQALEQKFDGHVDILVNNAAHPIRAKIGEIEPHMVSEVMAANVQTPMMIVNEFVKRKMFRTNSRIVNIGSDSARASIPGLPGRSLYITFKSALEGLSRAWADELGANPELDFMKGTTANTVAVGFTETDMVSKMPPPMREAVNKNVLAKQSLGPRAALPEDIADVVGFLCGLDSRWVTGSVVSADGGFVKVV</sequence>
<dbReference type="AlphaFoldDB" id="A0A074WBB4"/>
<accession>A0A074WBB4</accession>
<dbReference type="PANTHER" id="PTHR42879">
    <property type="entry name" value="3-OXOACYL-(ACYL-CARRIER-PROTEIN) REDUCTASE"/>
    <property type="match status" value="1"/>
</dbReference>
<dbReference type="RefSeq" id="XP_040876809.1">
    <property type="nucleotide sequence ID" value="XM_041022956.1"/>
</dbReference>
<gene>
    <name evidence="4" type="ORF">M437DRAFT_55877</name>
</gene>
<dbReference type="EMBL" id="KL584846">
    <property type="protein sequence ID" value="KEQ59786.1"/>
    <property type="molecule type" value="Genomic_DNA"/>
</dbReference>
<dbReference type="Pfam" id="PF13561">
    <property type="entry name" value="adh_short_C2"/>
    <property type="match status" value="1"/>
</dbReference>
<reference evidence="4 5" key="1">
    <citation type="journal article" date="2014" name="BMC Genomics">
        <title>Genome sequencing of four Aureobasidium pullulans varieties: biotechnological potential, stress tolerance, and description of new species.</title>
        <authorList>
            <person name="Gostin Ar C."/>
            <person name="Ohm R.A."/>
            <person name="Kogej T."/>
            <person name="Sonjak S."/>
            <person name="Turk M."/>
            <person name="Zajc J."/>
            <person name="Zalar P."/>
            <person name="Grube M."/>
            <person name="Sun H."/>
            <person name="Han J."/>
            <person name="Sharma A."/>
            <person name="Chiniquy J."/>
            <person name="Ngan C.Y."/>
            <person name="Lipzen A."/>
            <person name="Barry K."/>
            <person name="Grigoriev I.V."/>
            <person name="Gunde-Cimerman N."/>
        </authorList>
    </citation>
    <scope>NUCLEOTIDE SEQUENCE [LARGE SCALE GENOMIC DNA]</scope>
    <source>
        <strain evidence="4 5">CBS 110374</strain>
    </source>
</reference>